<dbReference type="InterPro" id="IPR052934">
    <property type="entry name" value="Methyl-DNA_Rec/Restrict_Enz"/>
</dbReference>
<dbReference type="GO" id="GO:0016887">
    <property type="term" value="F:ATP hydrolysis activity"/>
    <property type="evidence" value="ECO:0007669"/>
    <property type="project" value="InterPro"/>
</dbReference>
<evidence type="ECO:0000313" key="2">
    <source>
        <dbReference type="EMBL" id="SVD41690.1"/>
    </source>
</evidence>
<accession>A0A382V5G8</accession>
<dbReference type="AlphaFoldDB" id="A0A382V5G8"/>
<name>A0A382V5G8_9ZZZZ</name>
<evidence type="ECO:0000259" key="1">
    <source>
        <dbReference type="Pfam" id="PF07728"/>
    </source>
</evidence>
<proteinExistence type="predicted"/>
<dbReference type="Gene3D" id="3.40.50.300">
    <property type="entry name" value="P-loop containing nucleotide triphosphate hydrolases"/>
    <property type="match status" value="1"/>
</dbReference>
<sequence length="288" mass="33493">SYKNEFGQTPQLFLKSILKIIYEENNFSDEKYRYVSNGHWGNGAIRNYVWGCIHLKDPENNQLQFSRSPQLAVGIDDYAVRFGFFFGDNILATDPIITEVKRDNELLGEILSAVNMNPNVSFVSQSEILEIYHEDTRGRELTVLEINNLDDLRNSWEKSIKFYLRIEQENLDDNSFDEILNTLNYLAPIFKKICNKRSSNNFVQAETMDIVPEVISDLFLSEEEFRGYLDLLKSEKNVILQGPPGVGKTYIAKKLSNCLLNSLDNERIEMIQFHQSYSYEDFMQGYRP</sequence>
<dbReference type="EMBL" id="UINC01149304">
    <property type="protein sequence ID" value="SVD41690.1"/>
    <property type="molecule type" value="Genomic_DNA"/>
</dbReference>
<gene>
    <name evidence="2" type="ORF">METZ01_LOCUS394544</name>
</gene>
<dbReference type="PANTHER" id="PTHR37291:SF1">
    <property type="entry name" value="TYPE IV METHYL-DIRECTED RESTRICTION ENZYME ECOKMCRB SUBUNIT"/>
    <property type="match status" value="1"/>
</dbReference>
<feature type="domain" description="ATPase dynein-related AAA" evidence="1">
    <location>
        <begin position="237"/>
        <end position="287"/>
    </location>
</feature>
<feature type="non-terminal residue" evidence="2">
    <location>
        <position position="288"/>
    </location>
</feature>
<dbReference type="InterPro" id="IPR027417">
    <property type="entry name" value="P-loop_NTPase"/>
</dbReference>
<reference evidence="2" key="1">
    <citation type="submission" date="2018-05" db="EMBL/GenBank/DDBJ databases">
        <authorList>
            <person name="Lanie J.A."/>
            <person name="Ng W.-L."/>
            <person name="Kazmierczak K.M."/>
            <person name="Andrzejewski T.M."/>
            <person name="Davidsen T.M."/>
            <person name="Wayne K.J."/>
            <person name="Tettelin H."/>
            <person name="Glass J.I."/>
            <person name="Rusch D."/>
            <person name="Podicherti R."/>
            <person name="Tsui H.-C.T."/>
            <person name="Winkler M.E."/>
        </authorList>
    </citation>
    <scope>NUCLEOTIDE SEQUENCE</scope>
</reference>
<dbReference type="InterPro" id="IPR011704">
    <property type="entry name" value="ATPase_dyneun-rel_AAA"/>
</dbReference>
<organism evidence="2">
    <name type="scientific">marine metagenome</name>
    <dbReference type="NCBI Taxonomy" id="408172"/>
    <lineage>
        <taxon>unclassified sequences</taxon>
        <taxon>metagenomes</taxon>
        <taxon>ecological metagenomes</taxon>
    </lineage>
</organism>
<dbReference type="Pfam" id="PF07728">
    <property type="entry name" value="AAA_5"/>
    <property type="match status" value="1"/>
</dbReference>
<dbReference type="GO" id="GO:0005524">
    <property type="term" value="F:ATP binding"/>
    <property type="evidence" value="ECO:0007669"/>
    <property type="project" value="InterPro"/>
</dbReference>
<feature type="non-terminal residue" evidence="2">
    <location>
        <position position="1"/>
    </location>
</feature>
<dbReference type="PANTHER" id="PTHR37291">
    <property type="entry name" value="5-METHYLCYTOSINE-SPECIFIC RESTRICTION ENZYME B"/>
    <property type="match status" value="1"/>
</dbReference>
<protein>
    <recommendedName>
        <fullName evidence="1">ATPase dynein-related AAA domain-containing protein</fullName>
    </recommendedName>
</protein>
<dbReference type="SUPFAM" id="SSF52540">
    <property type="entry name" value="P-loop containing nucleoside triphosphate hydrolases"/>
    <property type="match status" value="1"/>
</dbReference>